<evidence type="ECO:0000256" key="1">
    <source>
        <dbReference type="ARBA" id="ARBA00023015"/>
    </source>
</evidence>
<organism evidence="5 6">
    <name type="scientific">Clostridium beijerinckii</name>
    <name type="common">Clostridium MP</name>
    <dbReference type="NCBI Taxonomy" id="1520"/>
    <lineage>
        <taxon>Bacteria</taxon>
        <taxon>Bacillati</taxon>
        <taxon>Bacillota</taxon>
        <taxon>Clostridia</taxon>
        <taxon>Eubacteriales</taxon>
        <taxon>Clostridiaceae</taxon>
        <taxon>Clostridium</taxon>
    </lineage>
</organism>
<dbReference type="Pfam" id="PF08220">
    <property type="entry name" value="HTH_DeoR"/>
    <property type="match status" value="1"/>
</dbReference>
<dbReference type="InterPro" id="IPR050313">
    <property type="entry name" value="Carb_Metab_HTH_regulators"/>
</dbReference>
<evidence type="ECO:0000256" key="3">
    <source>
        <dbReference type="SAM" id="Coils"/>
    </source>
</evidence>
<dbReference type="InterPro" id="IPR014036">
    <property type="entry name" value="DeoR-like_C"/>
</dbReference>
<proteinExistence type="predicted"/>
<evidence type="ECO:0000313" key="6">
    <source>
        <dbReference type="Proteomes" id="UP000031866"/>
    </source>
</evidence>
<evidence type="ECO:0000256" key="2">
    <source>
        <dbReference type="ARBA" id="ARBA00023163"/>
    </source>
</evidence>
<dbReference type="STRING" id="1520.LF65_01656"/>
<keyword evidence="2" id="KW-0804">Transcription</keyword>
<sequence length="254" mass="28698">MFREERHKHILDLLNKYGKVLVKDLELQFRVGKSMIRKDLQSLEKENLLKRTYGGAIKKEWITINEENLLKLEGNRDELKKNIAEKVCKQINEYDRIFLDASSISSIIVKLLLKSNKKITLITNMVTIASMIPKHSQIHIIFIGGDYNPIVGGNIGTYAVEQIKLYRCNKAFIGCSGIDLIDGGISASMSEDANAKKIILSIAKESYLMVLNEGFNQNGTFIFSNIVDFDGIITEVLPDNAIINSLKKYNVDLL</sequence>
<evidence type="ECO:0000259" key="4">
    <source>
        <dbReference type="PROSITE" id="PS51000"/>
    </source>
</evidence>
<dbReference type="SMART" id="SM01134">
    <property type="entry name" value="DeoRC"/>
    <property type="match status" value="1"/>
</dbReference>
<dbReference type="KEGG" id="cbei:LF65_01656"/>
<dbReference type="InterPro" id="IPR001034">
    <property type="entry name" value="DeoR_HTH"/>
</dbReference>
<dbReference type="AlphaFoldDB" id="A0A0B5QJ86"/>
<dbReference type="SUPFAM" id="SSF46785">
    <property type="entry name" value="Winged helix' DNA-binding domain"/>
    <property type="match status" value="1"/>
</dbReference>
<dbReference type="PROSITE" id="PS51000">
    <property type="entry name" value="HTH_DEOR_2"/>
    <property type="match status" value="1"/>
</dbReference>
<name>A0A0B5QJ86_CLOBE</name>
<dbReference type="InterPro" id="IPR036390">
    <property type="entry name" value="WH_DNA-bd_sf"/>
</dbReference>
<dbReference type="Proteomes" id="UP000031866">
    <property type="component" value="Chromosome"/>
</dbReference>
<dbReference type="SUPFAM" id="SSF100950">
    <property type="entry name" value="NagB/RpiA/CoA transferase-like"/>
    <property type="match status" value="1"/>
</dbReference>
<dbReference type="InterPro" id="IPR037171">
    <property type="entry name" value="NagB/RpiA_transferase-like"/>
</dbReference>
<dbReference type="Pfam" id="PF00455">
    <property type="entry name" value="DeoRC"/>
    <property type="match status" value="1"/>
</dbReference>
<keyword evidence="1" id="KW-0805">Transcription regulation</keyword>
<feature type="coiled-coil region" evidence="3">
    <location>
        <begin position="62"/>
        <end position="89"/>
    </location>
</feature>
<dbReference type="SMART" id="SM00420">
    <property type="entry name" value="HTH_DEOR"/>
    <property type="match status" value="1"/>
</dbReference>
<reference evidence="6" key="1">
    <citation type="submission" date="2014-12" db="EMBL/GenBank/DDBJ databases">
        <title>Genome sequence of Clostridium beijerinckii strain 59B.</title>
        <authorList>
            <person name="Little G.T."/>
            <person name="Minton N.P."/>
        </authorList>
    </citation>
    <scope>NUCLEOTIDE SEQUENCE [LARGE SCALE GENOMIC DNA]</scope>
    <source>
        <strain evidence="6">59B</strain>
    </source>
</reference>
<feature type="domain" description="HTH deoR-type" evidence="4">
    <location>
        <begin position="3"/>
        <end position="58"/>
    </location>
</feature>
<dbReference type="GO" id="GO:0003700">
    <property type="term" value="F:DNA-binding transcription factor activity"/>
    <property type="evidence" value="ECO:0007669"/>
    <property type="project" value="InterPro"/>
</dbReference>
<dbReference type="PANTHER" id="PTHR30363:SF44">
    <property type="entry name" value="AGA OPERON TRANSCRIPTIONAL REPRESSOR-RELATED"/>
    <property type="match status" value="1"/>
</dbReference>
<protein>
    <submittedName>
        <fullName evidence="5">DeoR family transcriptional regulator</fullName>
    </submittedName>
</protein>
<dbReference type="RefSeq" id="WP_041895543.1">
    <property type="nucleotide sequence ID" value="NZ_CP010086.2"/>
</dbReference>
<dbReference type="EMBL" id="CP010086">
    <property type="protein sequence ID" value="AJG98261.1"/>
    <property type="molecule type" value="Genomic_DNA"/>
</dbReference>
<dbReference type="OrthoDB" id="9797223at2"/>
<gene>
    <name evidence="5" type="ORF">LF65_01656</name>
</gene>
<keyword evidence="3" id="KW-0175">Coiled coil</keyword>
<accession>A0A0B5QJ86</accession>
<evidence type="ECO:0000313" key="5">
    <source>
        <dbReference type="EMBL" id="AJG98261.1"/>
    </source>
</evidence>
<dbReference type="PANTHER" id="PTHR30363">
    <property type="entry name" value="HTH-TYPE TRANSCRIPTIONAL REGULATOR SRLR-RELATED"/>
    <property type="match status" value="1"/>
</dbReference>